<protein>
    <submittedName>
        <fullName evidence="1">Uncharacterized protein</fullName>
    </submittedName>
</protein>
<evidence type="ECO:0000313" key="1">
    <source>
        <dbReference type="EMBL" id="QOS18665.1"/>
    </source>
</evidence>
<name>A0A7M1VXN4_VIBPH</name>
<dbReference type="RefSeq" id="WP_042780873.1">
    <property type="nucleotide sequence ID" value="NZ_JAQBJL010000003.1"/>
</dbReference>
<sequence>MNLKSLRKQIEFYSFEWESFGLFRKLYLNKVCFKALFFPYQISVEPSRKLSSIYSVKSMTRADYDSFWEDVFKGFDVNKIKISEVFSFNFNLLLSVKFLVNLFLSLKEYSFFKRLYIILSISRYIGLNFSELNNTSTLICHAEMQPIENYLAEYFKTHNCKTITLQHGLYVDYSLSENINILNYTNISTDYFLSWGGNTTDLIVKYNPKVKVIDCGFPFDNILICKEHSEFEYISVIFDQNIFIKENQLIYNIACNLAKRLGVRLNVRLHPRNVPNDYLFEDSTVFDLPCECSKFVLAHTTSYIVQLMMLDMKVFVFDTSSPKLPFPKEILFRDLDDLNHILEKTFDDYYFFNCSKKFLSSIGQESVNNYRTAIDSVTGMEFIGK</sequence>
<dbReference type="EMBL" id="MT898112">
    <property type="protein sequence ID" value="QOS18665.1"/>
    <property type="molecule type" value="Genomic_DNA"/>
</dbReference>
<evidence type="ECO:0000313" key="2">
    <source>
        <dbReference type="EMBL" id="QOS21470.1"/>
    </source>
</evidence>
<accession>A0A7M1VXN4</accession>
<gene>
    <name evidence="1" type="ORF">VP15_00017</name>
    <name evidence="2" type="ORF">VP6_00017</name>
</gene>
<proteinExistence type="predicted"/>
<reference evidence="1" key="1">
    <citation type="submission" date="2020-08" db="EMBL/GenBank/DDBJ databases">
        <title>Genetic structure, function and evolution of capsule biosynthesis loci in Vibrio parahaemolyticus.</title>
        <authorList>
            <person name="Li L."/>
            <person name="Bian S."/>
        </authorList>
    </citation>
    <scope>NUCLEOTIDE SEQUENCE</scope>
    <source>
        <strain evidence="1">VP15</strain>
        <strain evidence="2">VP6</strain>
    </source>
</reference>
<dbReference type="EMBL" id="MT898188">
    <property type="protein sequence ID" value="QOS21470.1"/>
    <property type="molecule type" value="Genomic_DNA"/>
</dbReference>
<organism evidence="1">
    <name type="scientific">Vibrio parahaemolyticus</name>
    <dbReference type="NCBI Taxonomy" id="670"/>
    <lineage>
        <taxon>Bacteria</taxon>
        <taxon>Pseudomonadati</taxon>
        <taxon>Pseudomonadota</taxon>
        <taxon>Gammaproteobacteria</taxon>
        <taxon>Vibrionales</taxon>
        <taxon>Vibrionaceae</taxon>
        <taxon>Vibrio</taxon>
    </lineage>
</organism>
<dbReference type="AlphaFoldDB" id="A0A7M1VXN4"/>